<evidence type="ECO:0000256" key="1">
    <source>
        <dbReference type="SAM" id="MobiDB-lite"/>
    </source>
</evidence>
<evidence type="ECO:0000313" key="3">
    <source>
        <dbReference type="Proteomes" id="UP001396334"/>
    </source>
</evidence>
<proteinExistence type="predicted"/>
<keyword evidence="3" id="KW-1185">Reference proteome</keyword>
<evidence type="ECO:0000313" key="2">
    <source>
        <dbReference type="EMBL" id="KAK9015768.1"/>
    </source>
</evidence>
<gene>
    <name evidence="2" type="ORF">V6N11_006862</name>
</gene>
<sequence length="128" mass="14352">MTISKEGNASFMAYKMLEKSTDKFHQASQQPSGREPDDEFDGRIDGCLASEVAANRKRNERQLLPVIGAVSARETTSDARCGVDDWSRLDSSGFKDEFWQRQRQPEACLVQAKRFGLIPTGEDWYSGG</sequence>
<feature type="region of interest" description="Disordered" evidence="1">
    <location>
        <begin position="22"/>
        <end position="41"/>
    </location>
</feature>
<dbReference type="EMBL" id="JBBPBN010000021">
    <property type="protein sequence ID" value="KAK9015768.1"/>
    <property type="molecule type" value="Genomic_DNA"/>
</dbReference>
<reference evidence="2 3" key="1">
    <citation type="journal article" date="2024" name="G3 (Bethesda)">
        <title>Genome assembly of Hibiscus sabdariffa L. provides insights into metabolisms of medicinal natural products.</title>
        <authorList>
            <person name="Kim T."/>
        </authorList>
    </citation>
    <scope>NUCLEOTIDE SEQUENCE [LARGE SCALE GENOMIC DNA]</scope>
    <source>
        <strain evidence="2">TK-2024</strain>
        <tissue evidence="2">Old leaves</tissue>
    </source>
</reference>
<organism evidence="2 3">
    <name type="scientific">Hibiscus sabdariffa</name>
    <name type="common">roselle</name>
    <dbReference type="NCBI Taxonomy" id="183260"/>
    <lineage>
        <taxon>Eukaryota</taxon>
        <taxon>Viridiplantae</taxon>
        <taxon>Streptophyta</taxon>
        <taxon>Embryophyta</taxon>
        <taxon>Tracheophyta</taxon>
        <taxon>Spermatophyta</taxon>
        <taxon>Magnoliopsida</taxon>
        <taxon>eudicotyledons</taxon>
        <taxon>Gunneridae</taxon>
        <taxon>Pentapetalae</taxon>
        <taxon>rosids</taxon>
        <taxon>malvids</taxon>
        <taxon>Malvales</taxon>
        <taxon>Malvaceae</taxon>
        <taxon>Malvoideae</taxon>
        <taxon>Hibiscus</taxon>
    </lineage>
</organism>
<accession>A0ABR2RRZ5</accession>
<dbReference type="Proteomes" id="UP001396334">
    <property type="component" value="Unassembled WGS sequence"/>
</dbReference>
<name>A0ABR2RRZ5_9ROSI</name>
<protein>
    <submittedName>
        <fullName evidence="2">Uncharacterized protein</fullName>
    </submittedName>
</protein>
<comment type="caution">
    <text evidence="2">The sequence shown here is derived from an EMBL/GenBank/DDBJ whole genome shotgun (WGS) entry which is preliminary data.</text>
</comment>